<protein>
    <submittedName>
        <fullName evidence="1">KRAB-A domain-containing protein 2</fullName>
    </submittedName>
</protein>
<evidence type="ECO:0000313" key="1">
    <source>
        <dbReference type="EMBL" id="KRY78137.1"/>
    </source>
</evidence>
<dbReference type="InterPro" id="IPR012337">
    <property type="entry name" value="RNaseH-like_sf"/>
</dbReference>
<gene>
    <name evidence="1" type="primary">KRBA2</name>
    <name evidence="1" type="ORF">T4A_5972</name>
</gene>
<evidence type="ECO:0000313" key="2">
    <source>
        <dbReference type="Proteomes" id="UP000054632"/>
    </source>
</evidence>
<dbReference type="Proteomes" id="UP000054632">
    <property type="component" value="Unassembled WGS sequence"/>
</dbReference>
<reference evidence="1 2" key="1">
    <citation type="submission" date="2015-01" db="EMBL/GenBank/DDBJ databases">
        <title>Evolution of Trichinella species and genotypes.</title>
        <authorList>
            <person name="Korhonen P.K."/>
            <person name="Edoardo P."/>
            <person name="Giuseppe L.R."/>
            <person name="Gasser R.B."/>
        </authorList>
    </citation>
    <scope>NUCLEOTIDE SEQUENCE [LARGE SCALE GENOMIC DNA]</scope>
    <source>
        <strain evidence="1">ISS13</strain>
    </source>
</reference>
<dbReference type="SUPFAM" id="SSF53098">
    <property type="entry name" value="Ribonuclease H-like"/>
    <property type="match status" value="1"/>
</dbReference>
<dbReference type="EMBL" id="JYDR01000005">
    <property type="protein sequence ID" value="KRY78137.1"/>
    <property type="molecule type" value="Genomic_DNA"/>
</dbReference>
<comment type="caution">
    <text evidence="1">The sequence shown here is derived from an EMBL/GenBank/DDBJ whole genome shotgun (WGS) entry which is preliminary data.</text>
</comment>
<organism evidence="1 2">
    <name type="scientific">Trichinella pseudospiralis</name>
    <name type="common">Parasitic roundworm</name>
    <dbReference type="NCBI Taxonomy" id="6337"/>
    <lineage>
        <taxon>Eukaryota</taxon>
        <taxon>Metazoa</taxon>
        <taxon>Ecdysozoa</taxon>
        <taxon>Nematoda</taxon>
        <taxon>Enoplea</taxon>
        <taxon>Dorylaimia</taxon>
        <taxon>Trichinellida</taxon>
        <taxon>Trichinellidae</taxon>
        <taxon>Trichinella</taxon>
    </lineage>
</organism>
<sequence length="104" mass="12191">MEICKIYMSYCEDCHLKRKKKIPRDLVVKLIVISSIMSRLQMDLINYQTMSDEKFNYAMTTYVEYFSKFCVQRPLTSRSSEEVAHDFLDVFLLIGAPPPKLIAI</sequence>
<name>A0A0V1EWM6_TRIPS</name>
<dbReference type="AlphaFoldDB" id="A0A0V1EWM6"/>
<proteinExistence type="predicted"/>
<accession>A0A0V1EWM6</accession>